<keyword evidence="3 6" id="KW-0732">Signal</keyword>
<dbReference type="GO" id="GO:0005615">
    <property type="term" value="C:extracellular space"/>
    <property type="evidence" value="ECO:0007669"/>
    <property type="project" value="TreeGrafter"/>
</dbReference>
<evidence type="ECO:0000256" key="1">
    <source>
        <dbReference type="ARBA" id="ARBA00004613"/>
    </source>
</evidence>
<dbReference type="Pfam" id="PF11032">
    <property type="entry name" value="ApoM"/>
    <property type="match status" value="1"/>
</dbReference>
<dbReference type="Gene3D" id="2.40.128.20">
    <property type="match status" value="2"/>
</dbReference>
<evidence type="ECO:0000256" key="2">
    <source>
        <dbReference type="ARBA" id="ARBA00022525"/>
    </source>
</evidence>
<gene>
    <name evidence="8" type="ORF">HGM15179_012390</name>
</gene>
<dbReference type="SUPFAM" id="SSF50814">
    <property type="entry name" value="Lipocalins"/>
    <property type="match status" value="2"/>
</dbReference>
<organism evidence="8 9">
    <name type="scientific">Zosterops borbonicus</name>
    <dbReference type="NCBI Taxonomy" id="364589"/>
    <lineage>
        <taxon>Eukaryota</taxon>
        <taxon>Metazoa</taxon>
        <taxon>Chordata</taxon>
        <taxon>Craniata</taxon>
        <taxon>Vertebrata</taxon>
        <taxon>Euteleostomi</taxon>
        <taxon>Archelosauria</taxon>
        <taxon>Archosauria</taxon>
        <taxon>Dinosauria</taxon>
        <taxon>Saurischia</taxon>
        <taxon>Theropoda</taxon>
        <taxon>Coelurosauria</taxon>
        <taxon>Aves</taxon>
        <taxon>Neognathae</taxon>
        <taxon>Neoaves</taxon>
        <taxon>Telluraves</taxon>
        <taxon>Australaves</taxon>
        <taxon>Passeriformes</taxon>
        <taxon>Sylvioidea</taxon>
        <taxon>Zosteropidae</taxon>
        <taxon>Zosterops</taxon>
    </lineage>
</organism>
<dbReference type="PANTHER" id="PTHR11967">
    <property type="entry name" value="ALPHA-1-ACID GLYCOPROTEIN"/>
    <property type="match status" value="1"/>
</dbReference>
<evidence type="ECO:0000256" key="3">
    <source>
        <dbReference type="ARBA" id="ARBA00022729"/>
    </source>
</evidence>
<protein>
    <recommendedName>
        <fullName evidence="7">Lipocalin/cytosolic fatty-acid binding domain-containing protein</fullName>
    </recommendedName>
</protein>
<dbReference type="InterPro" id="IPR000566">
    <property type="entry name" value="Lipocln_cytosolic_FA-bd_dom"/>
</dbReference>
<comment type="caution">
    <text evidence="8">The sequence shown here is derived from an EMBL/GenBank/DDBJ whole genome shotgun (WGS) entry which is preliminary data.</text>
</comment>
<feature type="chain" id="PRO_5035470624" description="Lipocalin/cytosolic fatty-acid binding domain-containing protein" evidence="6">
    <location>
        <begin position="17"/>
        <end position="356"/>
    </location>
</feature>
<dbReference type="OrthoDB" id="9393849at2759"/>
<sequence>MLATLTLFLGLPLALATEPQSCAPLIPVTFNNTTIPQILGQWFYIAGASRYPPHLEEMRAVTFETFFFSPGSHEDELNIIEIIRTNETCVVRNSSKVLVFQQNSTLKHVDVNNVASVARVIQSDKDLLILNHINIDFPNLSLSARTPNVSKEQMEEFKAHLHCLGFTEEDVFYTSTELLGTWLYVAGAAQYPQHRVEMLFIDHAYLRLDPGASGQELLISHYVAVGDQCFTNNLTYLEVTAGNATLVKHAKTHNTEGMLMNVSSENLLLVEYQMQKERKYLGQYLYARDRRISEAEREEFEHHAKCLGLSAEQIVFAPWKTVLSTLGGDRVTKATTAPSNRAAKPRAAPPAVKLGS</sequence>
<dbReference type="InterPro" id="IPR022734">
    <property type="entry name" value="ApoM"/>
</dbReference>
<reference evidence="8" key="1">
    <citation type="submission" date="2019-04" db="EMBL/GenBank/DDBJ databases">
        <title>Genome assembly of Zosterops borbonicus 15179.</title>
        <authorList>
            <person name="Leroy T."/>
            <person name="Anselmetti Y."/>
            <person name="Tilak M.-K."/>
            <person name="Nabholz B."/>
        </authorList>
    </citation>
    <scope>NUCLEOTIDE SEQUENCE</scope>
    <source>
        <strain evidence="8">HGM_15179</strain>
        <tissue evidence="8">Muscle</tissue>
    </source>
</reference>
<keyword evidence="4" id="KW-0325">Glycoprotein</keyword>
<dbReference type="PANTHER" id="PTHR11967:SF2">
    <property type="entry name" value="ALPHA-1-ACID GLYCOPROTEIN 1"/>
    <property type="match status" value="1"/>
</dbReference>
<evidence type="ECO:0000259" key="7">
    <source>
        <dbReference type="Pfam" id="PF00061"/>
    </source>
</evidence>
<proteinExistence type="predicted"/>
<evidence type="ECO:0000256" key="6">
    <source>
        <dbReference type="SAM" id="SignalP"/>
    </source>
</evidence>
<keyword evidence="9" id="KW-1185">Reference proteome</keyword>
<feature type="region of interest" description="Disordered" evidence="5">
    <location>
        <begin position="336"/>
        <end position="356"/>
    </location>
</feature>
<dbReference type="Proteomes" id="UP000796761">
    <property type="component" value="Unassembled WGS sequence"/>
</dbReference>
<dbReference type="EMBL" id="SWJQ01000413">
    <property type="protein sequence ID" value="TRZ14726.1"/>
    <property type="molecule type" value="Genomic_DNA"/>
</dbReference>
<dbReference type="InterPro" id="IPR012674">
    <property type="entry name" value="Calycin"/>
</dbReference>
<dbReference type="AlphaFoldDB" id="A0A8K1GAZ1"/>
<keyword evidence="2" id="KW-0964">Secreted</keyword>
<dbReference type="Pfam" id="PF00061">
    <property type="entry name" value="Lipocalin"/>
    <property type="match status" value="1"/>
</dbReference>
<comment type="subcellular location">
    <subcellularLocation>
        <location evidence="1">Secreted</location>
    </subcellularLocation>
</comment>
<evidence type="ECO:0000313" key="8">
    <source>
        <dbReference type="EMBL" id="TRZ14726.1"/>
    </source>
</evidence>
<accession>A0A8K1GAZ1</accession>
<evidence type="ECO:0000256" key="5">
    <source>
        <dbReference type="SAM" id="MobiDB-lite"/>
    </source>
</evidence>
<evidence type="ECO:0000256" key="4">
    <source>
        <dbReference type="ARBA" id="ARBA00023180"/>
    </source>
</evidence>
<evidence type="ECO:0000313" key="9">
    <source>
        <dbReference type="Proteomes" id="UP000796761"/>
    </source>
</evidence>
<feature type="domain" description="Lipocalin/cytosolic fatty-acid binding" evidence="7">
    <location>
        <begin position="180"/>
        <end position="320"/>
    </location>
</feature>
<feature type="compositionally biased region" description="Low complexity" evidence="5">
    <location>
        <begin position="337"/>
        <end position="356"/>
    </location>
</feature>
<name>A0A8K1GAZ1_9PASS</name>
<feature type="signal peptide" evidence="6">
    <location>
        <begin position="1"/>
        <end position="16"/>
    </location>
</feature>